<feature type="chain" id="PRO_5007898945" evidence="1">
    <location>
        <begin position="28"/>
        <end position="137"/>
    </location>
</feature>
<keyword evidence="1" id="KW-0732">Signal</keyword>
<organism evidence="2 3">
    <name type="scientific">Paenibacillus glacialis</name>
    <dbReference type="NCBI Taxonomy" id="494026"/>
    <lineage>
        <taxon>Bacteria</taxon>
        <taxon>Bacillati</taxon>
        <taxon>Bacillota</taxon>
        <taxon>Bacilli</taxon>
        <taxon>Bacillales</taxon>
        <taxon>Paenibacillaceae</taxon>
        <taxon>Paenibacillus</taxon>
    </lineage>
</organism>
<evidence type="ECO:0000313" key="3">
    <source>
        <dbReference type="Proteomes" id="UP000076967"/>
    </source>
</evidence>
<reference evidence="2 3" key="1">
    <citation type="submission" date="2016-03" db="EMBL/GenBank/DDBJ databases">
        <title>Draft genome sequence of Paenibacillus glacialis DSM 22343.</title>
        <authorList>
            <person name="Shin S.-K."/>
            <person name="Yi H."/>
        </authorList>
    </citation>
    <scope>NUCLEOTIDE SEQUENCE [LARGE SCALE GENOMIC DNA]</scope>
    <source>
        <strain evidence="2 3">DSM 22343</strain>
    </source>
</reference>
<sequence length="137" mass="15345">MKRKVTFSALITAFLFSILFSVGVVNAGGGVTSNPISDGSPVLRPYNLGDHTYTNYHEFRAHKSGNVQFMINYVPHNTASVLKTQLLDSNYNVLQEGSYTSKYVNTGEIYYLKVTSTGINYQSFISQDYMYSAHYTP</sequence>
<feature type="signal peptide" evidence="1">
    <location>
        <begin position="1"/>
        <end position="27"/>
    </location>
</feature>
<evidence type="ECO:0000313" key="2">
    <source>
        <dbReference type="EMBL" id="OAB44180.1"/>
    </source>
</evidence>
<comment type="caution">
    <text evidence="2">The sequence shown here is derived from an EMBL/GenBank/DDBJ whole genome shotgun (WGS) entry which is preliminary data.</text>
</comment>
<protein>
    <submittedName>
        <fullName evidence="2">Uncharacterized protein</fullName>
    </submittedName>
</protein>
<dbReference type="AlphaFoldDB" id="A0A168M3N5"/>
<evidence type="ECO:0000256" key="1">
    <source>
        <dbReference type="SAM" id="SignalP"/>
    </source>
</evidence>
<dbReference type="EMBL" id="LVJH01000007">
    <property type="protein sequence ID" value="OAB44180.1"/>
    <property type="molecule type" value="Genomic_DNA"/>
</dbReference>
<accession>A0A168M3N5</accession>
<gene>
    <name evidence="2" type="ORF">PGLA_05785</name>
</gene>
<name>A0A168M3N5_9BACL</name>
<proteinExistence type="predicted"/>
<dbReference type="RefSeq" id="WP_068530101.1">
    <property type="nucleotide sequence ID" value="NZ_LVJH01000007.1"/>
</dbReference>
<keyword evidence="3" id="KW-1185">Reference proteome</keyword>
<dbReference type="Proteomes" id="UP000076967">
    <property type="component" value="Unassembled WGS sequence"/>
</dbReference>
<dbReference type="OrthoDB" id="2619343at2"/>